<accession>A0A0X3PXQ7</accession>
<name>A0A0X3PXQ7_SCHSO</name>
<organism evidence="1">
    <name type="scientific">Schistocephalus solidus</name>
    <name type="common">Tapeworm</name>
    <dbReference type="NCBI Taxonomy" id="70667"/>
    <lineage>
        <taxon>Eukaryota</taxon>
        <taxon>Metazoa</taxon>
        <taxon>Spiralia</taxon>
        <taxon>Lophotrochozoa</taxon>
        <taxon>Platyhelminthes</taxon>
        <taxon>Cestoda</taxon>
        <taxon>Eucestoda</taxon>
        <taxon>Diphyllobothriidea</taxon>
        <taxon>Diphyllobothriidae</taxon>
        <taxon>Schistocephalus</taxon>
    </lineage>
</organism>
<dbReference type="EMBL" id="GEEE01006572">
    <property type="protein sequence ID" value="JAP56653.1"/>
    <property type="molecule type" value="Transcribed_RNA"/>
</dbReference>
<evidence type="ECO:0000313" key="1">
    <source>
        <dbReference type="EMBL" id="JAP56653.1"/>
    </source>
</evidence>
<reference evidence="1" key="1">
    <citation type="submission" date="2016-01" db="EMBL/GenBank/DDBJ databases">
        <title>Reference transcriptome for the parasite Schistocephalus solidus: insights into the molecular evolution of parasitism.</title>
        <authorList>
            <person name="Hebert F.O."/>
            <person name="Grambauer S."/>
            <person name="Barber I."/>
            <person name="Landry C.R."/>
            <person name="Aubin-Horth N."/>
        </authorList>
    </citation>
    <scope>NUCLEOTIDE SEQUENCE</scope>
</reference>
<proteinExistence type="predicted"/>
<protein>
    <submittedName>
        <fullName evidence="1">Uncharacterized protein</fullName>
    </submittedName>
</protein>
<dbReference type="AlphaFoldDB" id="A0A0X3PXQ7"/>
<sequence>MTASKIPTAKSGGGCYGVRRHLGVPPYFPDLCAYSHALSLYNGPGLEVNVRIPSGSSRQSTVPNQSRLWRSGDKQSNIVHVCPGPERREEASSQLKTTNEAISKSRTNLSHCFSKCGENDKSDETSNTQPLFRYKNLKETGKPAAVTGRLSSQHWCQNRRPSKYLFQRVNADYGKTVSCLTSSSRSGICRKIPDNRSPSLQQLRLSQ</sequence>
<gene>
    <name evidence="1" type="ORF">TR114565</name>
</gene>